<accession>A0A4Q2V7J1</accession>
<sequence length="258" mass="29065">MTQTELRPQTGLAAPAEIQRYQRKVGSILYIAVNTRPDIAFAASRLARFLVNPGQEHQDAADRVIQYPPHTRHRALRFGGPGGLTVASDASFADNTLDRKSSQAYTIRLFDGLIGWRASKQDTVTTSTTEAELLALAQAAKESLYVSRLLKELTVQMDDPTIRIDCDNTQTINLVTAEIATLKTKLRHVDIHNHWLRQEVQRGRIQVNYTKSTDMIADGLTKALPAGKWNRFLYQLGLEDIQERQQQSRKQEGIEARL</sequence>
<evidence type="ECO:0000313" key="2">
    <source>
        <dbReference type="Proteomes" id="UP000290540"/>
    </source>
</evidence>
<dbReference type="PANTHER" id="PTHR11439">
    <property type="entry name" value="GAG-POL-RELATED RETROTRANSPOSON"/>
    <property type="match status" value="1"/>
</dbReference>
<dbReference type="PANTHER" id="PTHR11439:SF440">
    <property type="entry name" value="INTEGRASE CATALYTIC DOMAIN-CONTAINING PROTEIN"/>
    <property type="match status" value="1"/>
</dbReference>
<protein>
    <submittedName>
        <fullName evidence="1">Uncharacterized protein</fullName>
    </submittedName>
</protein>
<evidence type="ECO:0000313" key="1">
    <source>
        <dbReference type="EMBL" id="RYC82460.1"/>
    </source>
</evidence>
<reference evidence="1 2" key="1">
    <citation type="submission" date="2016-12" db="EMBL/GenBank/DDBJ databases">
        <title>Draft genome sequence of Fusarium oxysporum causing rot on Narcissus.</title>
        <authorList>
            <person name="Armitage A.D."/>
            <person name="Taylor A."/>
            <person name="Clarkson J.P."/>
            <person name="Harrison R.J."/>
            <person name="Jackson A.C."/>
        </authorList>
    </citation>
    <scope>NUCLEOTIDE SEQUENCE [LARGE SCALE GENOMIC DNA]</scope>
    <source>
        <strain evidence="1 2">N139</strain>
    </source>
</reference>
<proteinExistence type="predicted"/>
<organism evidence="1 2">
    <name type="scientific">Fusarium oxysporum f. sp. narcissi</name>
    <dbReference type="NCBI Taxonomy" id="451672"/>
    <lineage>
        <taxon>Eukaryota</taxon>
        <taxon>Fungi</taxon>
        <taxon>Dikarya</taxon>
        <taxon>Ascomycota</taxon>
        <taxon>Pezizomycotina</taxon>
        <taxon>Sordariomycetes</taxon>
        <taxon>Hypocreomycetidae</taxon>
        <taxon>Hypocreales</taxon>
        <taxon>Nectriaceae</taxon>
        <taxon>Fusarium</taxon>
        <taxon>Fusarium oxysporum species complex</taxon>
    </lineage>
</organism>
<dbReference type="AlphaFoldDB" id="A0A4Q2V7J1"/>
<dbReference type="CDD" id="cd09272">
    <property type="entry name" value="RNase_HI_RT_Ty1"/>
    <property type="match status" value="1"/>
</dbReference>
<dbReference type="EMBL" id="MQTW01000184">
    <property type="protein sequence ID" value="RYC82460.1"/>
    <property type="molecule type" value="Genomic_DNA"/>
</dbReference>
<name>A0A4Q2V7J1_FUSOX</name>
<comment type="caution">
    <text evidence="1">The sequence shown here is derived from an EMBL/GenBank/DDBJ whole genome shotgun (WGS) entry which is preliminary data.</text>
</comment>
<dbReference type="Proteomes" id="UP000290540">
    <property type="component" value="Unassembled WGS sequence"/>
</dbReference>
<gene>
    <name evidence="1" type="ORF">BFJ63_vAg14640</name>
</gene>